<dbReference type="Pfam" id="PF01313">
    <property type="entry name" value="Bac_export_3"/>
    <property type="match status" value="1"/>
</dbReference>
<keyword evidence="5" id="KW-1133">Transmembrane helix</keyword>
<dbReference type="NCBIfam" id="TIGR01403">
    <property type="entry name" value="fliQ_rel_III"/>
    <property type="match status" value="1"/>
</dbReference>
<evidence type="ECO:0000256" key="2">
    <source>
        <dbReference type="ARBA" id="ARBA00006156"/>
    </source>
</evidence>
<dbReference type="PANTHER" id="PTHR34040:SF4">
    <property type="entry name" value="SECRETION SYSTEM APPARATUS PROTEIN SSAS"/>
    <property type="match status" value="1"/>
</dbReference>
<keyword evidence="8" id="KW-1185">Reference proteome</keyword>
<dbReference type="KEGG" id="mcys:MCB1EB_0194"/>
<comment type="subcellular location">
    <subcellularLocation>
        <location evidence="1">Cell membrane</location>
        <topology evidence="1">Multi-pass membrane protein</topology>
    </subcellularLocation>
</comment>
<accession>A0A2Z6ESH6</accession>
<dbReference type="InterPro" id="IPR006306">
    <property type="entry name" value="T3SS_HrpO"/>
</dbReference>
<dbReference type="EMBL" id="AP018150">
    <property type="protein sequence ID" value="BBE08355.1"/>
    <property type="molecule type" value="Genomic_DNA"/>
</dbReference>
<dbReference type="RefSeq" id="WP_026922104.1">
    <property type="nucleotide sequence ID" value="NZ_AP018150.1"/>
</dbReference>
<dbReference type="PRINTS" id="PR00952">
    <property type="entry name" value="TYPE3IMQPROT"/>
</dbReference>
<organism evidence="7 8">
    <name type="scientific">Mycoavidus cysteinexigens</name>
    <dbReference type="NCBI Taxonomy" id="1553431"/>
    <lineage>
        <taxon>Bacteria</taxon>
        <taxon>Pseudomonadati</taxon>
        <taxon>Pseudomonadota</taxon>
        <taxon>Betaproteobacteria</taxon>
        <taxon>Burkholderiales</taxon>
        <taxon>Burkholderiaceae</taxon>
        <taxon>Mycoavidus</taxon>
    </lineage>
</organism>
<dbReference type="GO" id="GO:0005886">
    <property type="term" value="C:plasma membrane"/>
    <property type="evidence" value="ECO:0007669"/>
    <property type="project" value="UniProtKB-SubCell"/>
</dbReference>
<dbReference type="Proteomes" id="UP000282597">
    <property type="component" value="Chromosome"/>
</dbReference>
<dbReference type="GO" id="GO:0009306">
    <property type="term" value="P:protein secretion"/>
    <property type="evidence" value="ECO:0007669"/>
    <property type="project" value="InterPro"/>
</dbReference>
<evidence type="ECO:0000256" key="6">
    <source>
        <dbReference type="ARBA" id="ARBA00023136"/>
    </source>
</evidence>
<reference evidence="7 8" key="1">
    <citation type="journal article" date="2018" name="Microbes Environ.">
        <title>Comparative Genomic Insights into Endofungal Lifestyles of Two Bacterial Endosymbionts, Mycoavidus cysteinexigens and Burkholderia rhizoxinica.</title>
        <authorList>
            <person name="Sharmin D."/>
            <person name="Guo Y."/>
            <person name="Nishizawa T."/>
            <person name="Ohshima S."/>
            <person name="Sato Y."/>
            <person name="Takashima Y."/>
            <person name="Narisawa K."/>
            <person name="Ohta H."/>
        </authorList>
    </citation>
    <scope>NUCLEOTIDE SEQUENCE [LARGE SCALE GENOMIC DNA]</scope>
    <source>
        <strain evidence="7 8">B1-EB</strain>
    </source>
</reference>
<evidence type="ECO:0000256" key="1">
    <source>
        <dbReference type="ARBA" id="ARBA00004651"/>
    </source>
</evidence>
<dbReference type="InterPro" id="IPR002191">
    <property type="entry name" value="Bac_export_3"/>
</dbReference>
<proteinExistence type="inferred from homology"/>
<gene>
    <name evidence="7" type="ORF">MCB1EB_0194</name>
</gene>
<name>A0A2Z6ESH6_9BURK</name>
<keyword evidence="6" id="KW-0472">Membrane</keyword>
<dbReference type="AlphaFoldDB" id="A0A2Z6ESH6"/>
<evidence type="ECO:0000256" key="4">
    <source>
        <dbReference type="ARBA" id="ARBA00022692"/>
    </source>
</evidence>
<protein>
    <submittedName>
        <fullName evidence="7">Secretion system apparatus protein ssaS</fullName>
    </submittedName>
</protein>
<keyword evidence="4" id="KW-0812">Transmembrane</keyword>
<evidence type="ECO:0000256" key="5">
    <source>
        <dbReference type="ARBA" id="ARBA00022989"/>
    </source>
</evidence>
<evidence type="ECO:0000313" key="8">
    <source>
        <dbReference type="Proteomes" id="UP000282597"/>
    </source>
</evidence>
<dbReference type="PANTHER" id="PTHR34040">
    <property type="entry name" value="FLAGELLAR BIOSYNTHETIC PROTEIN FLIQ"/>
    <property type="match status" value="1"/>
</dbReference>
<keyword evidence="3" id="KW-1003">Cell membrane</keyword>
<evidence type="ECO:0000256" key="3">
    <source>
        <dbReference type="ARBA" id="ARBA00022475"/>
    </source>
</evidence>
<sequence length="89" mass="10080">MSDSILIHMTTQLLWVVLLLALPVVVAVAIVSLAVSLMQTLTQLQDQTVQFIFKLLTAALTLLVTYRWIGLTLLNYSDMVFQQLSDMRR</sequence>
<evidence type="ECO:0000313" key="7">
    <source>
        <dbReference type="EMBL" id="BBE08355.1"/>
    </source>
</evidence>
<comment type="similarity">
    <text evidence="2">Belongs to the FliQ/MopD/SpaQ family.</text>
</comment>